<dbReference type="InterPro" id="IPR001789">
    <property type="entry name" value="Sig_transdc_resp-reg_receiver"/>
</dbReference>
<dbReference type="RefSeq" id="WP_373656729.1">
    <property type="nucleotide sequence ID" value="NZ_JBGUAW010000009.1"/>
</dbReference>
<proteinExistence type="predicted"/>
<name>A0ABV4TX87_9GAMM</name>
<keyword evidence="1" id="KW-0597">Phosphoprotein</keyword>
<dbReference type="CDD" id="cd17557">
    <property type="entry name" value="REC_Rcp-like"/>
    <property type="match status" value="1"/>
</dbReference>
<dbReference type="PROSITE" id="PS50110">
    <property type="entry name" value="RESPONSE_REGULATORY"/>
    <property type="match status" value="1"/>
</dbReference>
<dbReference type="Proteomes" id="UP001575181">
    <property type="component" value="Unassembled WGS sequence"/>
</dbReference>
<dbReference type="Gene3D" id="3.40.50.2300">
    <property type="match status" value="1"/>
</dbReference>
<keyword evidence="4" id="KW-1185">Reference proteome</keyword>
<evidence type="ECO:0000256" key="1">
    <source>
        <dbReference type="PROSITE-ProRule" id="PRU00169"/>
    </source>
</evidence>
<dbReference type="EMBL" id="JBGUAW010000009">
    <property type="protein sequence ID" value="MFA9461942.1"/>
    <property type="molecule type" value="Genomic_DNA"/>
</dbReference>
<evidence type="ECO:0000259" key="2">
    <source>
        <dbReference type="PROSITE" id="PS50110"/>
    </source>
</evidence>
<dbReference type="PANTHER" id="PTHR44520:SF2">
    <property type="entry name" value="RESPONSE REGULATOR RCP1"/>
    <property type="match status" value="1"/>
</dbReference>
<dbReference type="PANTHER" id="PTHR44520">
    <property type="entry name" value="RESPONSE REGULATOR RCP1-RELATED"/>
    <property type="match status" value="1"/>
</dbReference>
<protein>
    <submittedName>
        <fullName evidence="3">Response regulator</fullName>
    </submittedName>
</protein>
<dbReference type="SMART" id="SM00448">
    <property type="entry name" value="REC"/>
    <property type="match status" value="1"/>
</dbReference>
<organism evidence="3 4">
    <name type="scientific">Thiohalorhabdus methylotrophus</name>
    <dbReference type="NCBI Taxonomy" id="3242694"/>
    <lineage>
        <taxon>Bacteria</taxon>
        <taxon>Pseudomonadati</taxon>
        <taxon>Pseudomonadota</taxon>
        <taxon>Gammaproteobacteria</taxon>
        <taxon>Thiohalorhabdales</taxon>
        <taxon>Thiohalorhabdaceae</taxon>
        <taxon>Thiohalorhabdus</taxon>
    </lineage>
</organism>
<feature type="domain" description="Response regulatory" evidence="2">
    <location>
        <begin position="5"/>
        <end position="130"/>
    </location>
</feature>
<evidence type="ECO:0000313" key="3">
    <source>
        <dbReference type="EMBL" id="MFA9461942.1"/>
    </source>
</evidence>
<accession>A0ABV4TX87</accession>
<comment type="caution">
    <text evidence="3">The sequence shown here is derived from an EMBL/GenBank/DDBJ whole genome shotgun (WGS) entry which is preliminary data.</text>
</comment>
<evidence type="ECO:0000313" key="4">
    <source>
        <dbReference type="Proteomes" id="UP001575181"/>
    </source>
</evidence>
<feature type="modified residue" description="4-aspartylphosphate" evidence="1">
    <location>
        <position position="63"/>
    </location>
</feature>
<dbReference type="InterPro" id="IPR052893">
    <property type="entry name" value="TCS_response_regulator"/>
</dbReference>
<dbReference type="Pfam" id="PF00072">
    <property type="entry name" value="Response_reg"/>
    <property type="match status" value="1"/>
</dbReference>
<reference evidence="3 4" key="1">
    <citation type="submission" date="2024-08" db="EMBL/GenBank/DDBJ databases">
        <title>Whole-genome sequencing of halo(alkali)philic microorganisms from hypersaline lakes.</title>
        <authorList>
            <person name="Sorokin D.Y."/>
            <person name="Merkel A.Y."/>
            <person name="Messina E."/>
            <person name="Yakimov M."/>
        </authorList>
    </citation>
    <scope>NUCLEOTIDE SEQUENCE [LARGE SCALE GENOMIC DNA]</scope>
    <source>
        <strain evidence="3 4">Cl-TMA</strain>
    </source>
</reference>
<gene>
    <name evidence="3" type="ORF">ACERLL_14045</name>
</gene>
<dbReference type="SUPFAM" id="SSF52172">
    <property type="entry name" value="CheY-like"/>
    <property type="match status" value="1"/>
</dbReference>
<dbReference type="InterPro" id="IPR011006">
    <property type="entry name" value="CheY-like_superfamily"/>
</dbReference>
<sequence>MSAVPILLAEDSAEDVDLIHEAFEIHDLPVELHPVRDGVEALRFLRREADYADAPWPGLMLLDLNMPRKDGREVLAEVKSDAELRHLPVLILTTSDAEADIVESYNRRANAYLTKPTDFDDFLDLIRYLGEFWLTAAQLPPRGRH</sequence>